<dbReference type="AlphaFoldDB" id="A0ABD2JIG3"/>
<comment type="caution">
    <text evidence="4">The sequence shown here is derived from an EMBL/GenBank/DDBJ whole genome shotgun (WGS) entry which is preliminary data.</text>
</comment>
<evidence type="ECO:0008006" key="6">
    <source>
        <dbReference type="Google" id="ProtNLM"/>
    </source>
</evidence>
<comment type="similarity">
    <text evidence="1">Belongs to the TBP family.</text>
</comment>
<proteinExistence type="inferred from homology"/>
<dbReference type="Proteomes" id="UP001620626">
    <property type="component" value="Unassembled WGS sequence"/>
</dbReference>
<keyword evidence="3" id="KW-0804">Transcription</keyword>
<gene>
    <name evidence="4" type="ORF">niasHT_028368</name>
</gene>
<evidence type="ECO:0000256" key="3">
    <source>
        <dbReference type="ARBA" id="ARBA00023163"/>
    </source>
</evidence>
<reference evidence="4 5" key="1">
    <citation type="submission" date="2024-10" db="EMBL/GenBank/DDBJ databases">
        <authorList>
            <person name="Kim D."/>
        </authorList>
    </citation>
    <scope>NUCLEOTIDE SEQUENCE [LARGE SCALE GENOMIC DNA]</scope>
    <source>
        <strain evidence="4">BH-2024</strain>
    </source>
</reference>
<keyword evidence="5" id="KW-1185">Reference proteome</keyword>
<evidence type="ECO:0000313" key="5">
    <source>
        <dbReference type="Proteomes" id="UP001620626"/>
    </source>
</evidence>
<dbReference type="GO" id="GO:0003677">
    <property type="term" value="F:DNA binding"/>
    <property type="evidence" value="ECO:0007669"/>
    <property type="project" value="UniProtKB-KW"/>
</dbReference>
<organism evidence="4 5">
    <name type="scientific">Heterodera trifolii</name>
    <dbReference type="NCBI Taxonomy" id="157864"/>
    <lineage>
        <taxon>Eukaryota</taxon>
        <taxon>Metazoa</taxon>
        <taxon>Ecdysozoa</taxon>
        <taxon>Nematoda</taxon>
        <taxon>Chromadorea</taxon>
        <taxon>Rhabditida</taxon>
        <taxon>Tylenchina</taxon>
        <taxon>Tylenchomorpha</taxon>
        <taxon>Tylenchoidea</taxon>
        <taxon>Heteroderidae</taxon>
        <taxon>Heteroderinae</taxon>
        <taxon>Heterodera</taxon>
    </lineage>
</organism>
<dbReference type="SUPFAM" id="SSF55945">
    <property type="entry name" value="TATA-box binding protein-like"/>
    <property type="match status" value="2"/>
</dbReference>
<accession>A0ABD2JIG3</accession>
<dbReference type="Pfam" id="PF00352">
    <property type="entry name" value="TBP"/>
    <property type="match status" value="2"/>
</dbReference>
<dbReference type="InterPro" id="IPR000814">
    <property type="entry name" value="TBP"/>
</dbReference>
<dbReference type="EMBL" id="JBICBT010000965">
    <property type="protein sequence ID" value="KAL3090411.1"/>
    <property type="molecule type" value="Genomic_DNA"/>
</dbReference>
<keyword evidence="2" id="KW-0238">DNA-binding</keyword>
<evidence type="ECO:0000256" key="2">
    <source>
        <dbReference type="ARBA" id="ARBA00023125"/>
    </source>
</evidence>
<sequence length="226" mass="25305">MFSVVNCTVAFKIINDDDNFQQQQQQQQTSLTDQQFLAIAQHGANTEYCPSRFHAIIMRIRTRAGRTVAALVFRSARVVLTGVPHPDKAQTFAQRVLRRLQHTQQHITTTTEHQHHHHHHHLPFVIYQLRVVNIVGVHTFGQRVSVERLEAHIRAAAGGGGGSSCIYEPSMFPALRWRLPRNSGGATATCLLYISGKVVVTGVATMCALRAAFAFVQDTVVPNYFR</sequence>
<protein>
    <recommendedName>
        <fullName evidence="6">TATA-box binding protein</fullName>
    </recommendedName>
</protein>
<name>A0ABD2JIG3_9BILA</name>
<evidence type="ECO:0000313" key="4">
    <source>
        <dbReference type="EMBL" id="KAL3090411.1"/>
    </source>
</evidence>
<dbReference type="PANTHER" id="PTHR10126">
    <property type="entry name" value="TATA-BOX BINDING PROTEIN"/>
    <property type="match status" value="1"/>
</dbReference>
<dbReference type="InterPro" id="IPR012295">
    <property type="entry name" value="TBP_dom_sf"/>
</dbReference>
<dbReference type="Gene3D" id="3.30.310.10">
    <property type="entry name" value="TATA-Binding Protein"/>
    <property type="match status" value="2"/>
</dbReference>
<evidence type="ECO:0000256" key="1">
    <source>
        <dbReference type="ARBA" id="ARBA00005560"/>
    </source>
</evidence>